<keyword evidence="2" id="KW-0472">Membrane</keyword>
<dbReference type="Gramene" id="TraesCAD_scaffold_083104_01G000200.1">
    <property type="protein sequence ID" value="TraesCAD_scaffold_083104_01G000200.1"/>
    <property type="gene ID" value="TraesCAD_scaffold_083104_01G000200"/>
</dbReference>
<dbReference type="Gramene" id="TraesCS6A03G1036500.1">
    <property type="protein sequence ID" value="TraesCS6A03G1036500.1.CDS"/>
    <property type="gene ID" value="TraesCS6A03G1036500"/>
</dbReference>
<dbReference type="InterPro" id="IPR025315">
    <property type="entry name" value="DUF4220"/>
</dbReference>
<dbReference type="AlphaFoldDB" id="A0A3B6NVV4"/>
<feature type="transmembrane region" description="Helical" evidence="2">
    <location>
        <begin position="333"/>
        <end position="351"/>
    </location>
</feature>
<dbReference type="OMA" id="GFMINRA"/>
<protein>
    <recommendedName>
        <fullName evidence="3">DUF4220 domain-containing protein</fullName>
    </recommendedName>
</protein>
<evidence type="ECO:0000256" key="1">
    <source>
        <dbReference type="SAM" id="MobiDB-lite"/>
    </source>
</evidence>
<dbReference type="PANTHER" id="PTHR31325">
    <property type="entry name" value="OS01G0798800 PROTEIN-RELATED"/>
    <property type="match status" value="1"/>
</dbReference>
<reference evidence="4" key="1">
    <citation type="submission" date="2018-08" db="EMBL/GenBank/DDBJ databases">
        <authorList>
            <person name="Rossello M."/>
        </authorList>
    </citation>
    <scope>NUCLEOTIDE SEQUENCE [LARGE SCALE GENOMIC DNA]</scope>
    <source>
        <strain evidence="4">cv. Chinese Spring</strain>
    </source>
</reference>
<dbReference type="Proteomes" id="UP000019116">
    <property type="component" value="Chromosome 6A"/>
</dbReference>
<dbReference type="OrthoDB" id="631811at2759"/>
<dbReference type="STRING" id="4565.A0A3B6NVV4"/>
<keyword evidence="5" id="KW-1185">Reference proteome</keyword>
<evidence type="ECO:0000313" key="5">
    <source>
        <dbReference type="Proteomes" id="UP000019116"/>
    </source>
</evidence>
<evidence type="ECO:0000259" key="3">
    <source>
        <dbReference type="Pfam" id="PF13968"/>
    </source>
</evidence>
<dbReference type="Pfam" id="PF13968">
    <property type="entry name" value="DUF4220"/>
    <property type="match status" value="1"/>
</dbReference>
<evidence type="ECO:0000256" key="2">
    <source>
        <dbReference type="SAM" id="Phobius"/>
    </source>
</evidence>
<accession>A0A3B6NVV4</accession>
<feature type="transmembrane region" description="Helical" evidence="2">
    <location>
        <begin position="297"/>
        <end position="318"/>
    </location>
</feature>
<dbReference type="Pfam" id="PF04578">
    <property type="entry name" value="DUF594"/>
    <property type="match status" value="1"/>
</dbReference>
<feature type="transmembrane region" description="Helical" evidence="2">
    <location>
        <begin position="47"/>
        <end position="67"/>
    </location>
</feature>
<evidence type="ECO:0000313" key="4">
    <source>
        <dbReference type="EnsemblPlants" id="TraesCS6A02G414800.1"/>
    </source>
</evidence>
<name>A0A3B6NVV4_WHEAT</name>
<dbReference type="InterPro" id="IPR007658">
    <property type="entry name" value="DUF594"/>
</dbReference>
<organism evidence="4">
    <name type="scientific">Triticum aestivum</name>
    <name type="common">Wheat</name>
    <dbReference type="NCBI Taxonomy" id="4565"/>
    <lineage>
        <taxon>Eukaryota</taxon>
        <taxon>Viridiplantae</taxon>
        <taxon>Streptophyta</taxon>
        <taxon>Embryophyta</taxon>
        <taxon>Tracheophyta</taxon>
        <taxon>Spermatophyta</taxon>
        <taxon>Magnoliopsida</taxon>
        <taxon>Liliopsida</taxon>
        <taxon>Poales</taxon>
        <taxon>Poaceae</taxon>
        <taxon>BOP clade</taxon>
        <taxon>Pooideae</taxon>
        <taxon>Triticodae</taxon>
        <taxon>Triticeae</taxon>
        <taxon>Triticinae</taxon>
        <taxon>Triticum</taxon>
    </lineage>
</organism>
<keyword evidence="2" id="KW-1133">Transmembrane helix</keyword>
<dbReference type="Gramene" id="TraesPARA_EIv1.0_1988980.1">
    <property type="protein sequence ID" value="TraesPARA_EIv1.0_1988980.1.CDS"/>
    <property type="gene ID" value="TraesPARA_EIv1.0_1988980"/>
</dbReference>
<dbReference type="Gramene" id="TraesCS6A02G414800.1">
    <property type="protein sequence ID" value="TraesCS6A02G414800.1"/>
    <property type="gene ID" value="TraesCS6A02G414800"/>
</dbReference>
<feature type="transmembrane region" description="Helical" evidence="2">
    <location>
        <begin position="13"/>
        <end position="35"/>
    </location>
</feature>
<feature type="domain" description="DUF4220" evidence="3">
    <location>
        <begin position="49"/>
        <end position="347"/>
    </location>
</feature>
<feature type="region of interest" description="Disordered" evidence="1">
    <location>
        <begin position="650"/>
        <end position="712"/>
    </location>
</feature>
<keyword evidence="2" id="KW-0812">Transmembrane</keyword>
<sequence>MGVLGAVQWWEEWQLRILVLGSLVIQYILLVSSVARKFPIRSWFRPIIWLAYLGSDAIAIYALATLFNRQRKPQQEDGDGVSSILEVLWAPILLIHLGGQDGITAYNIEDNELWTRHILTSVSQVTVAVYVFCKSWPDSDDTKLLVAAILLFIPGILKCLEKPWALNRASINSLVSSGEPIRRSIHTHKLKIDPLEDFIDKAISPAGPNDHLLTLTDHTRYKLFVDLASPSVDDRIRMLRSFSALDDYRAYRKLQSGISETFQLLYTKEKVFSGFMINRARSTANLYRVMKPSPAGFFFGVLVRAVAVYLPLAAIALFHQSHREAYSEDDVKVTYALLACTTVLEYWVGGLNMNPRTQEKRVWLSKLVKSIYDDMVYQYSLIGLLVRNKEHSSLMSIVGFLRCADFLQQHWHMKSCSSSLSITKLVLQYVKCHYQELGWSLEGAFDESVLLWHLATDFCYYDKGASRSHHGYQCTQDSCPAWCKKSDHHKRAVQCREMSNYMMYLLFVNPEMLMAGTRRNLFMAAYKELKGIIIQGDKQPPKERELTQGIIAALDDEGVSPPSDDTQQQQGGIIRDAWSIFKVLSSLPEGKMWDVIEGVWVEKLCFSAARCRGYLHAKGLATGVEYLTYVWLLQYYMGMETLSEKLQRVDHHHHHNGGEHGDDPSTPGVSRVTTAREEAVGPSRSSGGAAEEQATGQSAGYHDSDGIVEEIV</sequence>
<proteinExistence type="predicted"/>
<reference evidence="4" key="2">
    <citation type="submission" date="2018-10" db="UniProtKB">
        <authorList>
            <consortium name="EnsemblPlants"/>
        </authorList>
    </citation>
    <scope>IDENTIFICATION</scope>
</reference>
<dbReference type="EnsemblPlants" id="TraesCS6A02G414800.1">
    <property type="protein sequence ID" value="TraesCS6A02G414800.1"/>
    <property type="gene ID" value="TraesCS6A02G414800"/>
</dbReference>